<reference evidence="2" key="1">
    <citation type="submission" date="2016-10" db="EMBL/GenBank/DDBJ databases">
        <authorList>
            <person name="Varghese N."/>
            <person name="Submissions S."/>
        </authorList>
    </citation>
    <scope>NUCLEOTIDE SEQUENCE [LARGE SCALE GENOMIC DNA]</scope>
    <source>
        <strain evidence="2">DSM 11593</strain>
    </source>
</reference>
<gene>
    <name evidence="1" type="ORF">SAMN04488075_0278</name>
</gene>
<dbReference type="Proteomes" id="UP000199125">
    <property type="component" value="Unassembled WGS sequence"/>
</dbReference>
<dbReference type="AlphaFoldDB" id="A0A1H6JC18"/>
<dbReference type="STRING" id="65735.SAMN04488075_0278"/>
<protein>
    <submittedName>
        <fullName evidence="1">Threonine kinase</fullName>
    </submittedName>
</protein>
<keyword evidence="2" id="KW-1185">Reference proteome</keyword>
<proteinExistence type="predicted"/>
<dbReference type="GO" id="GO:0016301">
    <property type="term" value="F:kinase activity"/>
    <property type="evidence" value="ECO:0007669"/>
    <property type="project" value="UniProtKB-KW"/>
</dbReference>
<dbReference type="RefSeq" id="WP_090844490.1">
    <property type="nucleotide sequence ID" value="NZ_FNXG01000001.1"/>
</dbReference>
<keyword evidence="1" id="KW-0418">Kinase</keyword>
<accession>A0A1H6JC18</accession>
<evidence type="ECO:0000313" key="1">
    <source>
        <dbReference type="EMBL" id="SEH59829.1"/>
    </source>
</evidence>
<sequence>MARSRVRVAGHFGELLQGRLGPGGSVVLLTLPCPALGVRAVRVAAGAALSLRGGLVSPALARRFLGGLRLPLRGCVALFPEAVPGGGAGMSTAALVALARLAGWRGDKLRLALACVAAEGASDPLMLPEGGAMLWASREGRVVRAMAPLEPCEIVGGFVGPPRRTDAGDGDFADISDLVTRWRGDLRVQAALAAQSAARRWGEAPAAVLARELGALGWVAAHTGSAQGLIFAPGTVPAGAGAALRAAGFAGVLRFRAGGGA</sequence>
<dbReference type="OrthoDB" id="7687262at2"/>
<evidence type="ECO:0000313" key="2">
    <source>
        <dbReference type="Proteomes" id="UP000199125"/>
    </source>
</evidence>
<dbReference type="EMBL" id="FNXG01000001">
    <property type="protein sequence ID" value="SEH59829.1"/>
    <property type="molecule type" value="Genomic_DNA"/>
</dbReference>
<organism evidence="1 2">
    <name type="scientific">Paracoccus alkenifer</name>
    <dbReference type="NCBI Taxonomy" id="65735"/>
    <lineage>
        <taxon>Bacteria</taxon>
        <taxon>Pseudomonadati</taxon>
        <taxon>Pseudomonadota</taxon>
        <taxon>Alphaproteobacteria</taxon>
        <taxon>Rhodobacterales</taxon>
        <taxon>Paracoccaceae</taxon>
        <taxon>Paracoccus</taxon>
    </lineage>
</organism>
<keyword evidence="1" id="KW-0808">Transferase</keyword>
<name>A0A1H6JC18_9RHOB</name>